<reference evidence="1" key="1">
    <citation type="submission" date="2021-02" db="EMBL/GenBank/DDBJ databases">
        <authorList>
            <consortium name="DOE Joint Genome Institute"/>
            <person name="Ahrendt S."/>
            <person name="Looney B.P."/>
            <person name="Miyauchi S."/>
            <person name="Morin E."/>
            <person name="Drula E."/>
            <person name="Courty P.E."/>
            <person name="Chicoki N."/>
            <person name="Fauchery L."/>
            <person name="Kohler A."/>
            <person name="Kuo A."/>
            <person name="Labutti K."/>
            <person name="Pangilinan J."/>
            <person name="Lipzen A."/>
            <person name="Riley R."/>
            <person name="Andreopoulos W."/>
            <person name="He G."/>
            <person name="Johnson J."/>
            <person name="Barry K.W."/>
            <person name="Grigoriev I.V."/>
            <person name="Nagy L."/>
            <person name="Hibbett D."/>
            <person name="Henrissat B."/>
            <person name="Matheny P.B."/>
            <person name="Labbe J."/>
            <person name="Martin F."/>
        </authorList>
    </citation>
    <scope>NUCLEOTIDE SEQUENCE</scope>
    <source>
        <strain evidence="1">FP105234-sp</strain>
    </source>
</reference>
<evidence type="ECO:0000313" key="2">
    <source>
        <dbReference type="Proteomes" id="UP000814033"/>
    </source>
</evidence>
<accession>A0ACB8RNE3</accession>
<evidence type="ECO:0000313" key="1">
    <source>
        <dbReference type="EMBL" id="KAI0045392.1"/>
    </source>
</evidence>
<comment type="caution">
    <text evidence="1">The sequence shown here is derived from an EMBL/GenBank/DDBJ whole genome shotgun (WGS) entry which is preliminary data.</text>
</comment>
<keyword evidence="2" id="KW-1185">Reference proteome</keyword>
<organism evidence="1 2">
    <name type="scientific">Auriscalpium vulgare</name>
    <dbReference type="NCBI Taxonomy" id="40419"/>
    <lineage>
        <taxon>Eukaryota</taxon>
        <taxon>Fungi</taxon>
        <taxon>Dikarya</taxon>
        <taxon>Basidiomycota</taxon>
        <taxon>Agaricomycotina</taxon>
        <taxon>Agaricomycetes</taxon>
        <taxon>Russulales</taxon>
        <taxon>Auriscalpiaceae</taxon>
        <taxon>Auriscalpium</taxon>
    </lineage>
</organism>
<dbReference type="Proteomes" id="UP000814033">
    <property type="component" value="Unassembled WGS sequence"/>
</dbReference>
<gene>
    <name evidence="1" type="ORF">FA95DRAFT_1607764</name>
</gene>
<dbReference type="EMBL" id="MU275953">
    <property type="protein sequence ID" value="KAI0045392.1"/>
    <property type="molecule type" value="Genomic_DNA"/>
</dbReference>
<name>A0ACB8RNE3_9AGAM</name>
<proteinExistence type="predicted"/>
<reference evidence="1" key="2">
    <citation type="journal article" date="2022" name="New Phytol.">
        <title>Evolutionary transition to the ectomycorrhizal habit in the genomes of a hyperdiverse lineage of mushroom-forming fungi.</title>
        <authorList>
            <person name="Looney B."/>
            <person name="Miyauchi S."/>
            <person name="Morin E."/>
            <person name="Drula E."/>
            <person name="Courty P.E."/>
            <person name="Kohler A."/>
            <person name="Kuo A."/>
            <person name="LaButti K."/>
            <person name="Pangilinan J."/>
            <person name="Lipzen A."/>
            <person name="Riley R."/>
            <person name="Andreopoulos W."/>
            <person name="He G."/>
            <person name="Johnson J."/>
            <person name="Nolan M."/>
            <person name="Tritt A."/>
            <person name="Barry K.W."/>
            <person name="Grigoriev I.V."/>
            <person name="Nagy L.G."/>
            <person name="Hibbett D."/>
            <person name="Henrissat B."/>
            <person name="Matheny P.B."/>
            <person name="Labbe J."/>
            <person name="Martin F.M."/>
        </authorList>
    </citation>
    <scope>NUCLEOTIDE SEQUENCE</scope>
    <source>
        <strain evidence="1">FP105234-sp</strain>
    </source>
</reference>
<sequence length="403" mass="43954">MSSPNFMSFEPCNEDHADSFDLFEDHARVRLASPRWYNTGLRISDGCAMTMTKGGWINNATTNNCTIEYFPPKNIHGSNCLPVHSTFLVGTLNSSLFPIAFSLPDNRVFVAANRDAMIYDWQANTEQRLPQIPNGVRVTYPMIGTAVLLPLSPDNDYTPEILLCGGIVAGWQVEQMPAARTMPDAVLLPSGDVVLVNGAGSGISGYGNVRAQVGASNANNPVLSPVLYRPAQPTGARFDATGMPASDIPRLYHSVATLTPRGDVMIAGSNPNLDRSEVAYGTEYRVEWLSPPYMGVERPVIASAPRMVGFGLWANAGRLQVTSPESMQGGEYRSWTVTHAVHANARLVYLKNSPSDGKHTLSMTVRRKVAVSSRSWMALRLFKSTDPDQYGHAKDKKTEDGSE</sequence>
<protein>
    <submittedName>
        <fullName evidence="1">Copper radical oxidase</fullName>
    </submittedName>
</protein>